<dbReference type="GO" id="GO:0008757">
    <property type="term" value="F:S-adenosylmethionine-dependent methyltransferase activity"/>
    <property type="evidence" value="ECO:0007669"/>
    <property type="project" value="InterPro"/>
</dbReference>
<dbReference type="Proteomes" id="UP000179221">
    <property type="component" value="Unassembled WGS sequence"/>
</dbReference>
<evidence type="ECO:0000313" key="3">
    <source>
        <dbReference type="Proteomes" id="UP000179221"/>
    </source>
</evidence>
<organism evidence="2 3">
    <name type="scientific">Candidatus Woesebacteria bacterium RIFCSPHIGHO2_01_FULL_40_22</name>
    <dbReference type="NCBI Taxonomy" id="1802499"/>
    <lineage>
        <taxon>Bacteria</taxon>
        <taxon>Candidatus Woeseibacteriota</taxon>
    </lineage>
</organism>
<reference evidence="2 3" key="1">
    <citation type="journal article" date="2016" name="Nat. Commun.">
        <title>Thousands of microbial genomes shed light on interconnected biogeochemical processes in an aquifer system.</title>
        <authorList>
            <person name="Anantharaman K."/>
            <person name="Brown C.T."/>
            <person name="Hug L.A."/>
            <person name="Sharon I."/>
            <person name="Castelle C.J."/>
            <person name="Probst A.J."/>
            <person name="Thomas B.C."/>
            <person name="Singh A."/>
            <person name="Wilkins M.J."/>
            <person name="Karaoz U."/>
            <person name="Brodie E.L."/>
            <person name="Williams K.H."/>
            <person name="Hubbard S.S."/>
            <person name="Banfield J.F."/>
        </authorList>
    </citation>
    <scope>NUCLEOTIDE SEQUENCE [LARGE SCALE GENOMIC DNA]</scope>
</reference>
<proteinExistence type="predicted"/>
<feature type="domain" description="Methyltransferase type 11" evidence="1">
    <location>
        <begin position="55"/>
        <end position="104"/>
    </location>
</feature>
<protein>
    <recommendedName>
        <fullName evidence="1">Methyltransferase type 11 domain-containing protein</fullName>
    </recommendedName>
</protein>
<sequence>MLSDTDLINKYKIKKSDVVVDIGGSMKQHTKINIDTLVDLIKPEEAPYSPTRLTAKNFVKCDVTRDNLPFKNKEFDFCLCTHTLEDLNHPFILLEEMSRISKRGYISTPSFGCDIVFSHINFTDWLSGARRVPGNAHHKWLFLNDNNTMVVIPKNFPLLYTSEFQAVGWKGEPELEYYWEGKIIYKEMKDVNFHKLIDLYRDFYKAHTKEIVKGRVLYFIDSPYYLLKENVKLLFKRK</sequence>
<dbReference type="InterPro" id="IPR029063">
    <property type="entry name" value="SAM-dependent_MTases_sf"/>
</dbReference>
<dbReference type="Pfam" id="PF08241">
    <property type="entry name" value="Methyltransf_11"/>
    <property type="match status" value="1"/>
</dbReference>
<accession>A0A1F7YKY8</accession>
<evidence type="ECO:0000259" key="1">
    <source>
        <dbReference type="Pfam" id="PF08241"/>
    </source>
</evidence>
<dbReference type="InterPro" id="IPR013216">
    <property type="entry name" value="Methyltransf_11"/>
</dbReference>
<evidence type="ECO:0000313" key="2">
    <source>
        <dbReference type="EMBL" id="OGM27549.1"/>
    </source>
</evidence>
<dbReference type="SUPFAM" id="SSF53335">
    <property type="entry name" value="S-adenosyl-L-methionine-dependent methyltransferases"/>
    <property type="match status" value="1"/>
</dbReference>
<dbReference type="Gene3D" id="3.40.50.150">
    <property type="entry name" value="Vaccinia Virus protein VP39"/>
    <property type="match status" value="1"/>
</dbReference>
<dbReference type="AlphaFoldDB" id="A0A1F7YKY8"/>
<gene>
    <name evidence="2" type="ORF">A2628_02050</name>
</gene>
<comment type="caution">
    <text evidence="2">The sequence shown here is derived from an EMBL/GenBank/DDBJ whole genome shotgun (WGS) entry which is preliminary data.</text>
</comment>
<dbReference type="EMBL" id="MGGL01000004">
    <property type="protein sequence ID" value="OGM27549.1"/>
    <property type="molecule type" value="Genomic_DNA"/>
</dbReference>
<name>A0A1F7YKY8_9BACT</name>